<dbReference type="Proteomes" id="UP000193560">
    <property type="component" value="Unassembled WGS sequence"/>
</dbReference>
<evidence type="ECO:0000256" key="1">
    <source>
        <dbReference type="ARBA" id="ARBA00004123"/>
    </source>
</evidence>
<dbReference type="InterPro" id="IPR036638">
    <property type="entry name" value="HLH_DNA-bd_sf"/>
</dbReference>
<evidence type="ECO:0000256" key="5">
    <source>
        <dbReference type="ARBA" id="ARBA00023242"/>
    </source>
</evidence>
<dbReference type="SUPFAM" id="SSF47459">
    <property type="entry name" value="HLH, helix-loop-helix DNA-binding domain"/>
    <property type="match status" value="1"/>
</dbReference>
<evidence type="ECO:0000256" key="4">
    <source>
        <dbReference type="ARBA" id="ARBA00023163"/>
    </source>
</evidence>
<organism evidence="9 10">
    <name type="scientific">Absidia repens</name>
    <dbReference type="NCBI Taxonomy" id="90262"/>
    <lineage>
        <taxon>Eukaryota</taxon>
        <taxon>Fungi</taxon>
        <taxon>Fungi incertae sedis</taxon>
        <taxon>Mucoromycota</taxon>
        <taxon>Mucoromycotina</taxon>
        <taxon>Mucoromycetes</taxon>
        <taxon>Mucorales</taxon>
        <taxon>Cunninghamellaceae</taxon>
        <taxon>Absidia</taxon>
    </lineage>
</organism>
<dbReference type="SMART" id="SM00353">
    <property type="entry name" value="HLH"/>
    <property type="match status" value="1"/>
</dbReference>
<keyword evidence="6" id="KW-0175">Coiled coil</keyword>
<dbReference type="InterPro" id="IPR011598">
    <property type="entry name" value="bHLH_dom"/>
</dbReference>
<keyword evidence="4" id="KW-0804">Transcription</keyword>
<dbReference type="GO" id="GO:0005634">
    <property type="term" value="C:nucleus"/>
    <property type="evidence" value="ECO:0007669"/>
    <property type="project" value="UniProtKB-SubCell"/>
</dbReference>
<dbReference type="PANTHER" id="PTHR45776">
    <property type="entry name" value="MIP04163P"/>
    <property type="match status" value="1"/>
</dbReference>
<dbReference type="GO" id="GO:0000981">
    <property type="term" value="F:DNA-binding transcription factor activity, RNA polymerase II-specific"/>
    <property type="evidence" value="ECO:0007669"/>
    <property type="project" value="TreeGrafter"/>
</dbReference>
<dbReference type="OrthoDB" id="690068at2759"/>
<dbReference type="AlphaFoldDB" id="A0A1X2IG14"/>
<evidence type="ECO:0000256" key="2">
    <source>
        <dbReference type="ARBA" id="ARBA00023015"/>
    </source>
</evidence>
<dbReference type="GO" id="GO:0046983">
    <property type="term" value="F:protein dimerization activity"/>
    <property type="evidence" value="ECO:0007669"/>
    <property type="project" value="InterPro"/>
</dbReference>
<evidence type="ECO:0000256" key="3">
    <source>
        <dbReference type="ARBA" id="ARBA00023125"/>
    </source>
</evidence>
<feature type="domain" description="BHLH" evidence="8">
    <location>
        <begin position="10"/>
        <end position="66"/>
    </location>
</feature>
<dbReference type="EMBL" id="MCGE01000012">
    <property type="protein sequence ID" value="ORZ15731.1"/>
    <property type="molecule type" value="Genomic_DNA"/>
</dbReference>
<comment type="subcellular location">
    <subcellularLocation>
        <location evidence="1">Nucleus</location>
    </subcellularLocation>
</comment>
<dbReference type="GO" id="GO:0000978">
    <property type="term" value="F:RNA polymerase II cis-regulatory region sequence-specific DNA binding"/>
    <property type="evidence" value="ECO:0007669"/>
    <property type="project" value="TreeGrafter"/>
</dbReference>
<accession>A0A1X2IG14</accession>
<dbReference type="PANTHER" id="PTHR45776:SF2">
    <property type="entry name" value="MIP04163P"/>
    <property type="match status" value="1"/>
</dbReference>
<gene>
    <name evidence="9" type="ORF">BCR42DRAFT_415796</name>
</gene>
<feature type="compositionally biased region" description="Basic and acidic residues" evidence="7">
    <location>
        <begin position="14"/>
        <end position="26"/>
    </location>
</feature>
<name>A0A1X2IG14_9FUNG</name>
<proteinExistence type="predicted"/>
<dbReference type="Pfam" id="PF00010">
    <property type="entry name" value="HLH"/>
    <property type="match status" value="1"/>
</dbReference>
<keyword evidence="5" id="KW-0539">Nucleus</keyword>
<feature type="region of interest" description="Disordered" evidence="7">
    <location>
        <begin position="1"/>
        <end position="26"/>
    </location>
</feature>
<evidence type="ECO:0000256" key="6">
    <source>
        <dbReference type="SAM" id="Coils"/>
    </source>
</evidence>
<feature type="coiled-coil region" evidence="6">
    <location>
        <begin position="63"/>
        <end position="90"/>
    </location>
</feature>
<evidence type="ECO:0000256" key="7">
    <source>
        <dbReference type="SAM" id="MobiDB-lite"/>
    </source>
</evidence>
<keyword evidence="10" id="KW-1185">Reference proteome</keyword>
<keyword evidence="2" id="KW-0805">Transcription regulation</keyword>
<dbReference type="PROSITE" id="PS50888">
    <property type="entry name" value="BHLH"/>
    <property type="match status" value="1"/>
</dbReference>
<protein>
    <submittedName>
        <fullName evidence="9">Myc-type, basic helix-loop-helix domain-containing protein</fullName>
    </submittedName>
</protein>
<keyword evidence="3" id="KW-0238">DNA-binding</keyword>
<evidence type="ECO:0000259" key="8">
    <source>
        <dbReference type="PROSITE" id="PS50888"/>
    </source>
</evidence>
<dbReference type="Gene3D" id="4.10.280.10">
    <property type="entry name" value="Helix-loop-helix DNA-binding domain"/>
    <property type="match status" value="1"/>
</dbReference>
<comment type="caution">
    <text evidence="9">The sequence shown here is derived from an EMBL/GenBank/DDBJ whole genome shotgun (WGS) entry which is preliminary data.</text>
</comment>
<evidence type="ECO:0000313" key="9">
    <source>
        <dbReference type="EMBL" id="ORZ15731.1"/>
    </source>
</evidence>
<evidence type="ECO:0000313" key="10">
    <source>
        <dbReference type="Proteomes" id="UP000193560"/>
    </source>
</evidence>
<sequence length="90" mass="10765">MQMMMDKRRRRRESHNAVERRRRENINERIQELGTLLPEMMAETNANNKPNKGAILRHSVDHIRHLQHEVHSYSNRVKELEATLAKLQSK</sequence>
<reference evidence="9 10" key="1">
    <citation type="submission" date="2016-07" db="EMBL/GenBank/DDBJ databases">
        <title>Pervasive Adenine N6-methylation of Active Genes in Fungi.</title>
        <authorList>
            <consortium name="DOE Joint Genome Institute"/>
            <person name="Mondo S.J."/>
            <person name="Dannebaum R.O."/>
            <person name="Kuo R.C."/>
            <person name="Labutti K."/>
            <person name="Haridas S."/>
            <person name="Kuo A."/>
            <person name="Salamov A."/>
            <person name="Ahrendt S.R."/>
            <person name="Lipzen A."/>
            <person name="Sullivan W."/>
            <person name="Andreopoulos W.B."/>
            <person name="Clum A."/>
            <person name="Lindquist E."/>
            <person name="Daum C."/>
            <person name="Ramamoorthy G.K."/>
            <person name="Gryganskyi A."/>
            <person name="Culley D."/>
            <person name="Magnuson J.K."/>
            <person name="James T.Y."/>
            <person name="O'Malley M.A."/>
            <person name="Stajich J.E."/>
            <person name="Spatafora J.W."/>
            <person name="Visel A."/>
            <person name="Grigoriev I.V."/>
        </authorList>
    </citation>
    <scope>NUCLEOTIDE SEQUENCE [LARGE SCALE GENOMIC DNA]</scope>
    <source>
        <strain evidence="9 10">NRRL 1336</strain>
    </source>
</reference>